<protein>
    <submittedName>
        <fullName evidence="1">Ester cyclase</fullName>
    </submittedName>
</protein>
<dbReference type="GO" id="GO:0030638">
    <property type="term" value="P:polyketide metabolic process"/>
    <property type="evidence" value="ECO:0007669"/>
    <property type="project" value="InterPro"/>
</dbReference>
<evidence type="ECO:0000313" key="2">
    <source>
        <dbReference type="Proteomes" id="UP001150830"/>
    </source>
</evidence>
<dbReference type="EMBL" id="JAPNOA010000058">
    <property type="protein sequence ID" value="MCY0967071.1"/>
    <property type="molecule type" value="Genomic_DNA"/>
</dbReference>
<dbReference type="PANTHER" id="PTHR38436:SF1">
    <property type="entry name" value="ESTER CYCLASE"/>
    <property type="match status" value="1"/>
</dbReference>
<proteinExistence type="predicted"/>
<dbReference type="SUPFAM" id="SSF54427">
    <property type="entry name" value="NTF2-like"/>
    <property type="match status" value="1"/>
</dbReference>
<name>A0A9X3ITN0_9GAMM</name>
<dbReference type="Proteomes" id="UP001150830">
    <property type="component" value="Unassembled WGS sequence"/>
</dbReference>
<evidence type="ECO:0000313" key="1">
    <source>
        <dbReference type="EMBL" id="MCY0967071.1"/>
    </source>
</evidence>
<gene>
    <name evidence="1" type="ORF">OUO13_17975</name>
</gene>
<accession>A0A9X3ITN0</accession>
<dbReference type="Pfam" id="PF07366">
    <property type="entry name" value="SnoaL"/>
    <property type="match status" value="1"/>
</dbReference>
<dbReference type="InterPro" id="IPR032710">
    <property type="entry name" value="NTF2-like_dom_sf"/>
</dbReference>
<dbReference type="RefSeq" id="WP_283175276.1">
    <property type="nucleotide sequence ID" value="NZ_JAPNOA010000058.1"/>
</dbReference>
<organism evidence="1 2">
    <name type="scientific">Parathalassolituus penaei</name>
    <dbReference type="NCBI Taxonomy" id="2997323"/>
    <lineage>
        <taxon>Bacteria</taxon>
        <taxon>Pseudomonadati</taxon>
        <taxon>Pseudomonadota</taxon>
        <taxon>Gammaproteobacteria</taxon>
        <taxon>Oceanospirillales</taxon>
        <taxon>Oceanospirillaceae</taxon>
        <taxon>Parathalassolituus</taxon>
    </lineage>
</organism>
<dbReference type="AlphaFoldDB" id="A0A9X3ITN0"/>
<dbReference type="InterPro" id="IPR009959">
    <property type="entry name" value="Cyclase_SnoaL-like"/>
</dbReference>
<dbReference type="PANTHER" id="PTHR38436">
    <property type="entry name" value="POLYKETIDE CYCLASE SNOAL-LIKE DOMAIN"/>
    <property type="match status" value="1"/>
</dbReference>
<reference evidence="1" key="1">
    <citation type="submission" date="2022-11" db="EMBL/GenBank/DDBJ databases">
        <title>Parathalassolutuus dongxingensis gen. nov., sp. nov., a novel member of family Oceanospirillaceae isolated from a coastal shrimp pond in Guangxi, China.</title>
        <authorList>
            <person name="Chen H."/>
        </authorList>
    </citation>
    <scope>NUCLEOTIDE SEQUENCE</scope>
    <source>
        <strain evidence="1">G-43</strain>
    </source>
</reference>
<dbReference type="Gene3D" id="3.10.450.50">
    <property type="match status" value="1"/>
</dbReference>
<keyword evidence="2" id="KW-1185">Reference proteome</keyword>
<comment type="caution">
    <text evidence="1">The sequence shown here is derived from an EMBL/GenBank/DDBJ whole genome shotgun (WGS) entry which is preliminary data.</text>
</comment>
<sequence length="139" mass="15549">MDYDNKKVVEQFIHNAWGRGRYNLARQMVSRDFLYHACQSLDTCGVDEFFAEVEVIRSAIGDFTLTIEDIMSDGDRAISIMTFCGSFVQPLFGLKPTNKVVGITCAVTWQLQRGKVRHLNLMVDMAHLQMQVAAAAAAA</sequence>